<evidence type="ECO:0000256" key="3">
    <source>
        <dbReference type="ARBA" id="ARBA00022737"/>
    </source>
</evidence>
<dbReference type="GO" id="GO:0030674">
    <property type="term" value="F:protein-macromolecule adaptor activity"/>
    <property type="evidence" value="ECO:0007669"/>
    <property type="project" value="EnsemblFungi"/>
</dbReference>
<dbReference type="InterPro" id="IPR001878">
    <property type="entry name" value="Znf_CCHC"/>
</dbReference>
<dbReference type="AlphaFoldDB" id="A0A1E4TRI7"/>
<feature type="non-terminal residue" evidence="9">
    <location>
        <position position="1"/>
    </location>
</feature>
<keyword evidence="10" id="KW-1185">Reference proteome</keyword>
<keyword evidence="3" id="KW-0677">Repeat</keyword>
<evidence type="ECO:0000313" key="10">
    <source>
        <dbReference type="Proteomes" id="UP000094236"/>
    </source>
</evidence>
<dbReference type="GO" id="GO:0003723">
    <property type="term" value="F:RNA binding"/>
    <property type="evidence" value="ECO:0007669"/>
    <property type="project" value="EnsemblFungi"/>
</dbReference>
<evidence type="ECO:0000256" key="2">
    <source>
        <dbReference type="ARBA" id="ARBA00022723"/>
    </source>
</evidence>
<protein>
    <recommendedName>
        <fullName evidence="8">CCHC-type domain-containing protein</fullName>
    </recommendedName>
</protein>
<dbReference type="InterPro" id="IPR036875">
    <property type="entry name" value="Znf_CCHC_sf"/>
</dbReference>
<sequence>TSFSIDQVNDNPEELVELRGEGRYFGNTDTVSGPICSNCHRRGHIRSKCKVVVCHACGMVDDHYETQCPKSMVCANCGKKGHFKVNCTEKFKKTFCTLCDSKNHSDDRCPSIWRSYITLSNNKMNLPVIYCYNCGREGHYGDECRQFRSSKTPNIDGSCFSGNNLPKNLRNVYFNTLR</sequence>
<dbReference type="GO" id="GO:0071039">
    <property type="term" value="P:nuclear polyadenylation-dependent CUT catabolic process"/>
    <property type="evidence" value="ECO:0007669"/>
    <property type="project" value="EnsemblFungi"/>
</dbReference>
<dbReference type="GO" id="GO:0071036">
    <property type="term" value="P:nuclear polyadenylation-dependent snoRNA catabolic process"/>
    <property type="evidence" value="ECO:0007669"/>
    <property type="project" value="EnsemblFungi"/>
</dbReference>
<accession>A0A1E4TRI7</accession>
<dbReference type="GO" id="GO:0034458">
    <property type="term" value="F:3'-5' RNA helicase activity"/>
    <property type="evidence" value="ECO:0007669"/>
    <property type="project" value="EnsemblFungi"/>
</dbReference>
<dbReference type="Gene3D" id="4.10.60.10">
    <property type="entry name" value="Zinc finger, CCHC-type"/>
    <property type="match status" value="2"/>
</dbReference>
<dbReference type="PROSITE" id="PS50158">
    <property type="entry name" value="ZF_CCHC"/>
    <property type="match status" value="2"/>
</dbReference>
<gene>
    <name evidence="9" type="ORF">PACTADRAFT_21667</name>
</gene>
<dbReference type="GO" id="GO:0005730">
    <property type="term" value="C:nucleolus"/>
    <property type="evidence" value="ECO:0007669"/>
    <property type="project" value="EnsemblFungi"/>
</dbReference>
<feature type="non-terminal residue" evidence="9">
    <location>
        <position position="178"/>
    </location>
</feature>
<keyword evidence="4 7" id="KW-0863">Zinc-finger</keyword>
<dbReference type="Pfam" id="PF00098">
    <property type="entry name" value="zf-CCHC"/>
    <property type="match status" value="2"/>
</dbReference>
<dbReference type="PANTHER" id="PTHR46543">
    <property type="entry name" value="ZINC FINGER CCHC DOMAIN-CONTAINING PROTEIN 7"/>
    <property type="match status" value="1"/>
</dbReference>
<comment type="subcellular location">
    <subcellularLocation>
        <location evidence="1">Nucleus</location>
    </subcellularLocation>
</comment>
<evidence type="ECO:0000256" key="7">
    <source>
        <dbReference type="PROSITE-ProRule" id="PRU00047"/>
    </source>
</evidence>
<evidence type="ECO:0000256" key="6">
    <source>
        <dbReference type="ARBA" id="ARBA00023242"/>
    </source>
</evidence>
<dbReference type="GO" id="GO:0006400">
    <property type="term" value="P:tRNA modification"/>
    <property type="evidence" value="ECO:0007669"/>
    <property type="project" value="EnsemblFungi"/>
</dbReference>
<evidence type="ECO:0000259" key="8">
    <source>
        <dbReference type="PROSITE" id="PS50158"/>
    </source>
</evidence>
<keyword evidence="5" id="KW-0862">Zinc</keyword>
<dbReference type="SUPFAM" id="SSF57756">
    <property type="entry name" value="Retrovirus zinc finger-like domains"/>
    <property type="match status" value="2"/>
</dbReference>
<dbReference type="InterPro" id="IPR051644">
    <property type="entry name" value="TRAMP_AT-DNA-binding"/>
</dbReference>
<proteinExistence type="predicted"/>
<organism evidence="9 10">
    <name type="scientific">Pachysolen tannophilus NRRL Y-2460</name>
    <dbReference type="NCBI Taxonomy" id="669874"/>
    <lineage>
        <taxon>Eukaryota</taxon>
        <taxon>Fungi</taxon>
        <taxon>Dikarya</taxon>
        <taxon>Ascomycota</taxon>
        <taxon>Saccharomycotina</taxon>
        <taxon>Pichiomycetes</taxon>
        <taxon>Pachysolenaceae</taxon>
        <taxon>Pachysolen</taxon>
    </lineage>
</organism>
<dbReference type="Pfam" id="PF21759">
    <property type="entry name" value="AIR2-like_ZnK4"/>
    <property type="match status" value="1"/>
</dbReference>
<dbReference type="InterPro" id="IPR049024">
    <property type="entry name" value="AIR2-like_ZnK4"/>
</dbReference>
<dbReference type="PANTHER" id="PTHR46543:SF1">
    <property type="entry name" value="ZINC FINGER CCHC DOMAIN-CONTAINING PROTEIN 7"/>
    <property type="match status" value="1"/>
</dbReference>
<dbReference type="GO" id="GO:0071037">
    <property type="term" value="P:nuclear polyadenylation-dependent snRNA catabolic process"/>
    <property type="evidence" value="ECO:0007669"/>
    <property type="project" value="EnsemblFungi"/>
</dbReference>
<dbReference type="GO" id="GO:0071031">
    <property type="term" value="P:nuclear mRNA surveillance of mRNA 3'-end processing"/>
    <property type="evidence" value="ECO:0007669"/>
    <property type="project" value="EnsemblFungi"/>
</dbReference>
<keyword evidence="2" id="KW-0479">Metal-binding</keyword>
<dbReference type="GO" id="GO:0031499">
    <property type="term" value="C:TRAMP complex"/>
    <property type="evidence" value="ECO:0007669"/>
    <property type="project" value="EnsemblFungi"/>
</dbReference>
<feature type="domain" description="CCHC-type" evidence="8">
    <location>
        <begin position="74"/>
        <end position="89"/>
    </location>
</feature>
<dbReference type="STRING" id="669874.A0A1E4TRI7"/>
<dbReference type="SMART" id="SM00343">
    <property type="entry name" value="ZnF_C2HC"/>
    <property type="match status" value="5"/>
</dbReference>
<name>A0A1E4TRI7_PACTA</name>
<evidence type="ECO:0000256" key="5">
    <source>
        <dbReference type="ARBA" id="ARBA00022833"/>
    </source>
</evidence>
<dbReference type="GO" id="GO:0071035">
    <property type="term" value="P:nuclear polyadenylation-dependent rRNA catabolic process"/>
    <property type="evidence" value="ECO:0007669"/>
    <property type="project" value="EnsemblFungi"/>
</dbReference>
<evidence type="ECO:0000313" key="9">
    <source>
        <dbReference type="EMBL" id="ODV94344.1"/>
    </source>
</evidence>
<feature type="domain" description="CCHC-type" evidence="8">
    <location>
        <begin position="131"/>
        <end position="146"/>
    </location>
</feature>
<reference evidence="10" key="1">
    <citation type="submission" date="2016-05" db="EMBL/GenBank/DDBJ databases">
        <title>Comparative genomics of biotechnologically important yeasts.</title>
        <authorList>
            <consortium name="DOE Joint Genome Institute"/>
            <person name="Riley R."/>
            <person name="Haridas S."/>
            <person name="Wolfe K.H."/>
            <person name="Lopes M.R."/>
            <person name="Hittinger C.T."/>
            <person name="Goker M."/>
            <person name="Salamov A."/>
            <person name="Wisecaver J."/>
            <person name="Long T.M."/>
            <person name="Aerts A.L."/>
            <person name="Barry K."/>
            <person name="Choi C."/>
            <person name="Clum A."/>
            <person name="Coughlan A.Y."/>
            <person name="Deshpande S."/>
            <person name="Douglass A.P."/>
            <person name="Hanson S.J."/>
            <person name="Klenk H.-P."/>
            <person name="Labutti K."/>
            <person name="Lapidus A."/>
            <person name="Lindquist E."/>
            <person name="Lipzen A."/>
            <person name="Meier-Kolthoff J.P."/>
            <person name="Ohm R.A."/>
            <person name="Otillar R.P."/>
            <person name="Pangilinan J."/>
            <person name="Peng Y."/>
            <person name="Rokas A."/>
            <person name="Rosa C.A."/>
            <person name="Scheuner C."/>
            <person name="Sibirny A.A."/>
            <person name="Slot J.C."/>
            <person name="Stielow J.B."/>
            <person name="Sun H."/>
            <person name="Kurtzman C.P."/>
            <person name="Blackwell M."/>
            <person name="Grigoriev I.V."/>
            <person name="Jeffries T.W."/>
        </authorList>
    </citation>
    <scope>NUCLEOTIDE SEQUENCE [LARGE SCALE GENOMIC DNA]</scope>
    <source>
        <strain evidence="10">NRRL Y-2460</strain>
    </source>
</reference>
<dbReference type="GO" id="GO:0008270">
    <property type="term" value="F:zinc ion binding"/>
    <property type="evidence" value="ECO:0007669"/>
    <property type="project" value="UniProtKB-KW"/>
</dbReference>
<keyword evidence="6" id="KW-0539">Nucleus</keyword>
<dbReference type="Proteomes" id="UP000094236">
    <property type="component" value="Unassembled WGS sequence"/>
</dbReference>
<evidence type="ECO:0000256" key="1">
    <source>
        <dbReference type="ARBA" id="ARBA00004123"/>
    </source>
</evidence>
<dbReference type="GO" id="GO:0071038">
    <property type="term" value="P:TRAMP-dependent tRNA surveillance pathway"/>
    <property type="evidence" value="ECO:0007669"/>
    <property type="project" value="EnsemblFungi"/>
</dbReference>
<dbReference type="EMBL" id="KV454016">
    <property type="protein sequence ID" value="ODV94344.1"/>
    <property type="molecule type" value="Genomic_DNA"/>
</dbReference>
<dbReference type="GO" id="GO:1990817">
    <property type="term" value="F:poly(A) RNA polymerase activity"/>
    <property type="evidence" value="ECO:0007669"/>
    <property type="project" value="EnsemblFungi"/>
</dbReference>
<dbReference type="OrthoDB" id="7608935at2759"/>
<evidence type="ECO:0000256" key="4">
    <source>
        <dbReference type="ARBA" id="ARBA00022771"/>
    </source>
</evidence>